<dbReference type="InterPro" id="IPR029787">
    <property type="entry name" value="Nucleotide_cyclase"/>
</dbReference>
<dbReference type="HOGENOM" id="CLU_030724_0_0_6"/>
<name>A0A090BV79_9GAMM</name>
<dbReference type="GO" id="GO:0004016">
    <property type="term" value="F:adenylate cyclase activity"/>
    <property type="evidence" value="ECO:0007669"/>
    <property type="project" value="UniProtKB-ARBA"/>
</dbReference>
<dbReference type="PROSITE" id="PS50125">
    <property type="entry name" value="GUANYLATE_CYCLASE_2"/>
    <property type="match status" value="1"/>
</dbReference>
<dbReference type="OrthoDB" id="9806704at2"/>
<dbReference type="InterPro" id="IPR045983">
    <property type="entry name" value="GUC-dom-containing_N"/>
</dbReference>
<dbReference type="InterPro" id="IPR001054">
    <property type="entry name" value="A/G_cyclase"/>
</dbReference>
<dbReference type="SUPFAM" id="SSF55961">
    <property type="entry name" value="Bet v1-like"/>
    <property type="match status" value="1"/>
</dbReference>
<evidence type="ECO:0000313" key="3">
    <source>
        <dbReference type="Proteomes" id="UP000031623"/>
    </source>
</evidence>
<protein>
    <submittedName>
        <fullName evidence="2">Family 3 adenylate cyclase</fullName>
    </submittedName>
</protein>
<dbReference type="Pfam" id="PF00211">
    <property type="entry name" value="Guanylate_cyc"/>
    <property type="match status" value="1"/>
</dbReference>
<dbReference type="GO" id="GO:0006171">
    <property type="term" value="P:cAMP biosynthetic process"/>
    <property type="evidence" value="ECO:0007669"/>
    <property type="project" value="TreeGrafter"/>
</dbReference>
<dbReference type="CDD" id="cd07302">
    <property type="entry name" value="CHD"/>
    <property type="match status" value="1"/>
</dbReference>
<proteinExistence type="predicted"/>
<feature type="domain" description="Guanylate cyclase" evidence="1">
    <location>
        <begin position="444"/>
        <end position="563"/>
    </location>
</feature>
<dbReference type="PANTHER" id="PTHR43081:SF19">
    <property type="entry name" value="PH-SENSITIVE ADENYLATE CYCLASE RV1264"/>
    <property type="match status" value="1"/>
</dbReference>
<keyword evidence="3" id="KW-1185">Reference proteome</keyword>
<dbReference type="Pfam" id="PF19363">
    <property type="entry name" value="DUF5939"/>
    <property type="match status" value="1"/>
</dbReference>
<dbReference type="AlphaFoldDB" id="A0A090BV79"/>
<gene>
    <name evidence="2" type="ORF">THII_2089</name>
</gene>
<dbReference type="GO" id="GO:0035556">
    <property type="term" value="P:intracellular signal transduction"/>
    <property type="evidence" value="ECO:0007669"/>
    <property type="project" value="InterPro"/>
</dbReference>
<sequence length="615" mass="70740">MHFLQLNQLKALRSKAKTLQGQVQLQHPAHILWPYISNMDLLDKKIGLAAVDYQFEPQRHGGSQIFAKTHLNLLTMTYTELPYQWLPPHWFAVERFFHSGWLRYFAAQWHLQDLTTGGCLITVHFHYVPRYPFLPLKQSAQHILNKMLAWFTRIDAAVPEQPRFDFEAFFERNSTLDKQINHLTQAWQHLIPNSDIPRQVAEFIYTAPDKYVYQLRPFEVADYFQLPRLDVLTFCLLAAKEGFLDLNWNVLCPSCRGAQSRTQRLGQLDTQVHCDTCNIQYDAQFDHNVEVTFTPRANIRQLDTQHYCIANPAATGHIWTQICLDPGETRHLTLDLPSGKYRWRSLSLADEIVAQVTKESSLQTLQLYLDHRFAQQPNLQLAELTKLTLHNPTEHWITLKIEKLHSYTRVATAALVTSLQDFRDLFSSTEVLRPNQHLGISNIVILFSDLVGSTQLYERKGDANAFRLVQEHFDVMIPIIRHHQGGVVKTIGDAVMAVFTESEAAFQASLAILQTFAQRNAQYPPEDQIIIKLGLHRGPCIVLNLNERLDYFGNTVNRAARIQGLSQGSDIVISETLFQEIQPLLAHYPALKTVSFLAELKGIKDTTNLYRLWLV</sequence>
<dbReference type="InterPro" id="IPR050697">
    <property type="entry name" value="Adenylyl/Guanylyl_Cyclase_3/4"/>
</dbReference>
<dbReference type="SUPFAM" id="SSF55073">
    <property type="entry name" value="Nucleotide cyclase"/>
    <property type="match status" value="1"/>
</dbReference>
<evidence type="ECO:0000259" key="1">
    <source>
        <dbReference type="PROSITE" id="PS50125"/>
    </source>
</evidence>
<evidence type="ECO:0000313" key="2">
    <source>
        <dbReference type="EMBL" id="BAP56386.1"/>
    </source>
</evidence>
<dbReference type="Proteomes" id="UP000031623">
    <property type="component" value="Chromosome"/>
</dbReference>
<dbReference type="PANTHER" id="PTHR43081">
    <property type="entry name" value="ADENYLATE CYCLASE, TERMINAL-DIFFERENTIATION SPECIFIC-RELATED"/>
    <property type="match status" value="1"/>
</dbReference>
<reference evidence="2 3" key="1">
    <citation type="journal article" date="2014" name="ISME J.">
        <title>Ecophysiology of Thioploca ingrica as revealed by the complete genome sequence supplemented with proteomic evidence.</title>
        <authorList>
            <person name="Kojima H."/>
            <person name="Ogura Y."/>
            <person name="Yamamoto N."/>
            <person name="Togashi T."/>
            <person name="Mori H."/>
            <person name="Watanabe T."/>
            <person name="Nemoto F."/>
            <person name="Kurokawa K."/>
            <person name="Hayashi T."/>
            <person name="Fukui M."/>
        </authorList>
    </citation>
    <scope>NUCLEOTIDE SEQUENCE [LARGE SCALE GENOMIC DNA]</scope>
</reference>
<accession>A0A090BV79</accession>
<dbReference type="EMBL" id="AP014633">
    <property type="protein sequence ID" value="BAP56386.1"/>
    <property type="molecule type" value="Genomic_DNA"/>
</dbReference>
<dbReference type="STRING" id="40754.THII_2089"/>
<organism evidence="2 3">
    <name type="scientific">Thioploca ingrica</name>
    <dbReference type="NCBI Taxonomy" id="40754"/>
    <lineage>
        <taxon>Bacteria</taxon>
        <taxon>Pseudomonadati</taxon>
        <taxon>Pseudomonadota</taxon>
        <taxon>Gammaproteobacteria</taxon>
        <taxon>Thiotrichales</taxon>
        <taxon>Thiotrichaceae</taxon>
        <taxon>Thioploca</taxon>
    </lineage>
</organism>
<dbReference type="SMART" id="SM00044">
    <property type="entry name" value="CYCc"/>
    <property type="match status" value="1"/>
</dbReference>
<dbReference type="KEGG" id="tig:THII_2089"/>
<dbReference type="Gene3D" id="3.30.70.1230">
    <property type="entry name" value="Nucleotide cyclase"/>
    <property type="match status" value="1"/>
</dbReference>